<name>A0A4V4NFE4_9ASCO</name>
<evidence type="ECO:0000256" key="1">
    <source>
        <dbReference type="SAM" id="MobiDB-lite"/>
    </source>
</evidence>
<evidence type="ECO:0000313" key="2">
    <source>
        <dbReference type="EMBL" id="TID20449.1"/>
    </source>
</evidence>
<proteinExistence type="predicted"/>
<comment type="caution">
    <text evidence="2">The sequence shown here is derived from an EMBL/GenBank/DDBJ whole genome shotgun (WGS) entry which is preliminary data.</text>
</comment>
<dbReference type="EMBL" id="SELW01000569">
    <property type="protein sequence ID" value="TID20449.1"/>
    <property type="molecule type" value="Genomic_DNA"/>
</dbReference>
<gene>
    <name evidence="2" type="ORF">CANINC_003566</name>
</gene>
<dbReference type="AlphaFoldDB" id="A0A4V4NFE4"/>
<protein>
    <submittedName>
        <fullName evidence="2">Uncharacterized protein</fullName>
    </submittedName>
</protein>
<feature type="compositionally biased region" description="Basic and acidic residues" evidence="1">
    <location>
        <begin position="326"/>
        <end position="343"/>
    </location>
</feature>
<feature type="compositionally biased region" description="Acidic residues" evidence="1">
    <location>
        <begin position="289"/>
        <end position="325"/>
    </location>
</feature>
<feature type="region of interest" description="Disordered" evidence="1">
    <location>
        <begin position="233"/>
        <end position="261"/>
    </location>
</feature>
<feature type="region of interest" description="Disordered" evidence="1">
    <location>
        <begin position="289"/>
        <end position="378"/>
    </location>
</feature>
<evidence type="ECO:0000313" key="3">
    <source>
        <dbReference type="Proteomes" id="UP000307173"/>
    </source>
</evidence>
<accession>A0A4V4NFE4</accession>
<sequence>MSKDFKPFLKTISIKDGNNRIPIIVGRASLKKGRETTDPHNVYLNEPHISAKHFSFDDGKIINYSNNTTLYMENVLHSPKIVTKEITVNKKCQLICIGFRLNEFDIQSMSPEKVIESSRVVLVFHQVAPWRYKVYCSKSDDFIKQFNTFFQQKLDMWHLDYFEYTVFLKYLFHMATVIKEEENNNEKYISEDDADYIFSDSNDETESSLDLSEDEDDEYIGLKLLDDIRDIVYDDSDDSDSDYEVESVNYDDEHKDSTSLGFGLEVDEYDMIGEYAEDALSDEDIEVELGEEEEEEEEEEGEGEREEAEEEEEDEEEEEEEEEEEKISLDEEVVKGEKQKYTDNGDTGSLFRVNESKEASHDSITKDTQSAENSCHRRKRSFDEMNTCITNLSDVIIDQQRIIKRQESEIIQLKRSKHIKKVMLGFLSGAVATIGALIEYGKHKEC</sequence>
<dbReference type="Proteomes" id="UP000307173">
    <property type="component" value="Unassembled WGS sequence"/>
</dbReference>
<reference evidence="2 3" key="1">
    <citation type="journal article" date="2019" name="Front. Genet.">
        <title>Whole-Genome Sequencing of the Opportunistic Yeast Pathogen Candida inconspicua Uncovers Its Hybrid Origin.</title>
        <authorList>
            <person name="Mixao V."/>
            <person name="Hansen A.P."/>
            <person name="Saus E."/>
            <person name="Boekhout T."/>
            <person name="Lass-Florl C."/>
            <person name="Gabaldon T."/>
        </authorList>
    </citation>
    <scope>NUCLEOTIDE SEQUENCE [LARGE SCALE GENOMIC DNA]</scope>
    <source>
        <strain evidence="2 3">CBS 180</strain>
    </source>
</reference>
<keyword evidence="3" id="KW-1185">Reference proteome</keyword>
<organism evidence="2 3">
    <name type="scientific">Pichia inconspicua</name>
    <dbReference type="NCBI Taxonomy" id="52247"/>
    <lineage>
        <taxon>Eukaryota</taxon>
        <taxon>Fungi</taxon>
        <taxon>Dikarya</taxon>
        <taxon>Ascomycota</taxon>
        <taxon>Saccharomycotina</taxon>
        <taxon>Pichiomycetes</taxon>
        <taxon>Pichiales</taxon>
        <taxon>Pichiaceae</taxon>
        <taxon>Pichia</taxon>
    </lineage>
</organism>
<feature type="compositionally biased region" description="Acidic residues" evidence="1">
    <location>
        <begin position="233"/>
        <end position="245"/>
    </location>
</feature>
<feature type="compositionally biased region" description="Basic and acidic residues" evidence="1">
    <location>
        <begin position="354"/>
        <end position="365"/>
    </location>
</feature>